<protein>
    <submittedName>
        <fullName evidence="3">Arsenate reductase ArsC</fullName>
    </submittedName>
</protein>
<evidence type="ECO:0000313" key="3">
    <source>
        <dbReference type="EMBL" id="RSK44064.1"/>
    </source>
</evidence>
<dbReference type="PANTHER" id="PTHR43428:SF1">
    <property type="entry name" value="ARSENATE REDUCTASE"/>
    <property type="match status" value="1"/>
</dbReference>
<comment type="caution">
    <text evidence="3">The sequence shown here is derived from an EMBL/GenBank/DDBJ whole genome shotgun (WGS) entry which is preliminary data.</text>
</comment>
<evidence type="ECO:0000259" key="2">
    <source>
        <dbReference type="SMART" id="SM00226"/>
    </source>
</evidence>
<dbReference type="InterPro" id="IPR036196">
    <property type="entry name" value="Ptyr_pPase_sf"/>
</dbReference>
<accession>A0A428KCA7</accession>
<organism evidence="3 4">
    <name type="scientific">Hymenobacter rigui</name>
    <dbReference type="NCBI Taxonomy" id="334424"/>
    <lineage>
        <taxon>Bacteria</taxon>
        <taxon>Pseudomonadati</taxon>
        <taxon>Bacteroidota</taxon>
        <taxon>Cytophagia</taxon>
        <taxon>Cytophagales</taxon>
        <taxon>Hymenobacteraceae</taxon>
        <taxon>Hymenobacter</taxon>
    </lineage>
</organism>
<dbReference type="Proteomes" id="UP000273500">
    <property type="component" value="Unassembled WGS sequence"/>
</dbReference>
<dbReference type="AlphaFoldDB" id="A0A428KCA7"/>
<proteinExistence type="predicted"/>
<dbReference type="Gene3D" id="3.40.50.2300">
    <property type="match status" value="1"/>
</dbReference>
<evidence type="ECO:0000313" key="4">
    <source>
        <dbReference type="Proteomes" id="UP000273500"/>
    </source>
</evidence>
<dbReference type="RefSeq" id="WP_125424086.1">
    <property type="nucleotide sequence ID" value="NZ_RWIT01000018.1"/>
</dbReference>
<dbReference type="SUPFAM" id="SSF52788">
    <property type="entry name" value="Phosphotyrosine protein phosphatases I"/>
    <property type="match status" value="1"/>
</dbReference>
<name>A0A428KCA7_9BACT</name>
<dbReference type="EMBL" id="RWIT01000018">
    <property type="protein sequence ID" value="RSK44064.1"/>
    <property type="molecule type" value="Genomic_DNA"/>
</dbReference>
<sequence>MNILVLCTGNSCRSQMLHGYLQRYLPAAAVYSAGVETHGLNPRAVQVMTEAGVDIRHHTSNLATEYADMPFDYVLTVCDHARETCPVLPGAANARRLHHSFPDPAQATGSEADIMAAFRATRDQIRDYAAEFGRTYAPELFSFPA</sequence>
<evidence type="ECO:0000256" key="1">
    <source>
        <dbReference type="ARBA" id="ARBA00022849"/>
    </source>
</evidence>
<dbReference type="PANTHER" id="PTHR43428">
    <property type="entry name" value="ARSENATE REDUCTASE"/>
    <property type="match status" value="1"/>
</dbReference>
<dbReference type="Pfam" id="PF01451">
    <property type="entry name" value="LMWPc"/>
    <property type="match status" value="1"/>
</dbReference>
<keyword evidence="1" id="KW-0059">Arsenical resistance</keyword>
<reference evidence="3 4" key="1">
    <citation type="submission" date="2018-12" db="EMBL/GenBank/DDBJ databases">
        <authorList>
            <person name="Feng G."/>
            <person name="Zhu H."/>
        </authorList>
    </citation>
    <scope>NUCLEOTIDE SEQUENCE [LARGE SCALE GENOMIC DNA]</scope>
    <source>
        <strain evidence="3 4">KCTC 12533</strain>
    </source>
</reference>
<dbReference type="InterPro" id="IPR023485">
    <property type="entry name" value="Ptyr_pPase"/>
</dbReference>
<dbReference type="OrthoDB" id="9799096at2"/>
<dbReference type="GO" id="GO:0046685">
    <property type="term" value="P:response to arsenic-containing substance"/>
    <property type="evidence" value="ECO:0007669"/>
    <property type="project" value="UniProtKB-KW"/>
</dbReference>
<gene>
    <name evidence="3" type="ORF">EI291_20130</name>
</gene>
<keyword evidence="4" id="KW-1185">Reference proteome</keyword>
<feature type="domain" description="Phosphotyrosine protein phosphatase I" evidence="2">
    <location>
        <begin position="1"/>
        <end position="135"/>
    </location>
</feature>
<dbReference type="CDD" id="cd16345">
    <property type="entry name" value="LMWP_ArsC"/>
    <property type="match status" value="1"/>
</dbReference>
<dbReference type="SMART" id="SM00226">
    <property type="entry name" value="LMWPc"/>
    <property type="match status" value="1"/>
</dbReference>